<dbReference type="PANTHER" id="PTHR18901:SF38">
    <property type="entry name" value="PSEUDOURIDINE-5'-PHOSPHATASE"/>
    <property type="match status" value="1"/>
</dbReference>
<dbReference type="PANTHER" id="PTHR18901">
    <property type="entry name" value="2-DEOXYGLUCOSE-6-PHOSPHATE PHOSPHATASE 2"/>
    <property type="match status" value="1"/>
</dbReference>
<accession>A0ABT9JTG7</accession>
<dbReference type="InterPro" id="IPR023198">
    <property type="entry name" value="PGP-like_dom2"/>
</dbReference>
<dbReference type="SFLD" id="SFLDG01129">
    <property type="entry name" value="C1.5:_HAD__Beta-PGM__Phosphata"/>
    <property type="match status" value="1"/>
</dbReference>
<dbReference type="EMBL" id="JAVCAP010000015">
    <property type="protein sequence ID" value="MDP8567847.1"/>
    <property type="molecule type" value="Genomic_DNA"/>
</dbReference>
<dbReference type="NCBIfam" id="TIGR01509">
    <property type="entry name" value="HAD-SF-IA-v3"/>
    <property type="match status" value="1"/>
</dbReference>
<dbReference type="Proteomes" id="UP001225906">
    <property type="component" value="Unassembled WGS sequence"/>
</dbReference>
<gene>
    <name evidence="1" type="ORF">Q9291_08285</name>
</gene>
<dbReference type="Gene3D" id="3.40.50.1000">
    <property type="entry name" value="HAD superfamily/HAD-like"/>
    <property type="match status" value="1"/>
</dbReference>
<sequence length="225" mass="24654">MIKAAIFDMDGLLIDSERIIMQGCIEAAQRIGIAYTQAQYVELVGRIWSDSSRIMAEQLGGEQPMQQVITGLNTFLDARNHVFPLKSGVVELLQYYREAGVICSVASSSPIPHIEHRLTHTGVLDYFQHVTSGQEVKRGKPNPDIYLLALDKLGLQAEECIAFEDSELGAQAAIAAGLRVIVVPDLKQPSTLVRSQAHQVVESLQHWLENHAELAGCATSLPVVV</sequence>
<dbReference type="RefSeq" id="WP_306389570.1">
    <property type="nucleotide sequence ID" value="NZ_JAVCAP010000015.1"/>
</dbReference>
<dbReference type="CDD" id="cd07505">
    <property type="entry name" value="HAD_BPGM-like"/>
    <property type="match status" value="1"/>
</dbReference>
<dbReference type="SFLD" id="SFLDG01135">
    <property type="entry name" value="C1.5.6:_HAD__Beta-PGM__Phospha"/>
    <property type="match status" value="1"/>
</dbReference>
<dbReference type="Gene3D" id="1.10.150.240">
    <property type="entry name" value="Putative phosphatase, domain 2"/>
    <property type="match status" value="1"/>
</dbReference>
<dbReference type="InterPro" id="IPR006439">
    <property type="entry name" value="HAD-SF_hydro_IA"/>
</dbReference>
<evidence type="ECO:0000313" key="2">
    <source>
        <dbReference type="Proteomes" id="UP001225906"/>
    </source>
</evidence>
<keyword evidence="2" id="KW-1185">Reference proteome</keyword>
<protein>
    <submittedName>
        <fullName evidence="1">HAD family phosphatase</fullName>
    </submittedName>
</protein>
<comment type="caution">
    <text evidence="1">The sequence shown here is derived from an EMBL/GenBank/DDBJ whole genome shotgun (WGS) entry which is preliminary data.</text>
</comment>
<proteinExistence type="predicted"/>
<dbReference type="Pfam" id="PF13419">
    <property type="entry name" value="HAD_2"/>
    <property type="match status" value="1"/>
</dbReference>
<evidence type="ECO:0000313" key="1">
    <source>
        <dbReference type="EMBL" id="MDP8567847.1"/>
    </source>
</evidence>
<dbReference type="SFLD" id="SFLDS00003">
    <property type="entry name" value="Haloacid_Dehalogenase"/>
    <property type="match status" value="1"/>
</dbReference>
<organism evidence="1 2">
    <name type="scientific">Methylophilus aquaticus</name>
    <dbReference type="NCBI Taxonomy" id="1971610"/>
    <lineage>
        <taxon>Bacteria</taxon>
        <taxon>Pseudomonadati</taxon>
        <taxon>Pseudomonadota</taxon>
        <taxon>Betaproteobacteria</taxon>
        <taxon>Nitrosomonadales</taxon>
        <taxon>Methylophilaceae</taxon>
        <taxon>Methylophilus</taxon>
    </lineage>
</organism>
<dbReference type="SUPFAM" id="SSF56784">
    <property type="entry name" value="HAD-like"/>
    <property type="match status" value="1"/>
</dbReference>
<dbReference type="PRINTS" id="PR00413">
    <property type="entry name" value="HADHALOGNASE"/>
</dbReference>
<name>A0ABT9JTG7_9PROT</name>
<reference evidence="2" key="1">
    <citation type="journal article" date="2019" name="Int. J. Syst. Evol. Microbiol.">
        <title>The Global Catalogue of Microorganisms (GCM) 10K type strain sequencing project: providing services to taxonomists for standard genome sequencing and annotation.</title>
        <authorList>
            <consortium name="The Broad Institute Genomics Platform"/>
            <consortium name="The Broad Institute Genome Sequencing Center for Infectious Disease"/>
            <person name="Wu L."/>
            <person name="Ma J."/>
        </authorList>
    </citation>
    <scope>NUCLEOTIDE SEQUENCE [LARGE SCALE GENOMIC DNA]</scope>
    <source>
        <strain evidence="2">VKM B-3159</strain>
    </source>
</reference>
<dbReference type="InterPro" id="IPR023214">
    <property type="entry name" value="HAD_sf"/>
</dbReference>
<dbReference type="InterPro" id="IPR041492">
    <property type="entry name" value="HAD_2"/>
</dbReference>
<dbReference type="InterPro" id="IPR036412">
    <property type="entry name" value="HAD-like_sf"/>
</dbReference>